<evidence type="ECO:0000256" key="1">
    <source>
        <dbReference type="ARBA" id="ARBA00022512"/>
    </source>
</evidence>
<keyword evidence="3 7" id="KW-0732">Signal</keyword>
<keyword evidence="1" id="KW-0134">Cell wall</keyword>
<evidence type="ECO:0000256" key="3">
    <source>
        <dbReference type="ARBA" id="ARBA00022729"/>
    </source>
</evidence>
<organism evidence="9 10">
    <name type="scientific">Streptomyces chiangmaiensis</name>
    <dbReference type="NCBI Taxonomy" id="766497"/>
    <lineage>
        <taxon>Bacteria</taxon>
        <taxon>Bacillati</taxon>
        <taxon>Actinomycetota</taxon>
        <taxon>Actinomycetes</taxon>
        <taxon>Kitasatosporales</taxon>
        <taxon>Streptomycetaceae</taxon>
        <taxon>Streptomyces</taxon>
    </lineage>
</organism>
<evidence type="ECO:0000256" key="7">
    <source>
        <dbReference type="SAM" id="SignalP"/>
    </source>
</evidence>
<evidence type="ECO:0000256" key="4">
    <source>
        <dbReference type="ARBA" id="ARBA00023088"/>
    </source>
</evidence>
<evidence type="ECO:0000256" key="2">
    <source>
        <dbReference type="ARBA" id="ARBA00022525"/>
    </source>
</evidence>
<evidence type="ECO:0000259" key="8">
    <source>
        <dbReference type="PROSITE" id="PS50847"/>
    </source>
</evidence>
<keyword evidence="6" id="KW-1133">Transmembrane helix</keyword>
<dbReference type="InterPro" id="IPR019931">
    <property type="entry name" value="LPXTG_anchor"/>
</dbReference>
<feature type="compositionally biased region" description="Basic and acidic residues" evidence="5">
    <location>
        <begin position="152"/>
        <end position="163"/>
    </location>
</feature>
<keyword evidence="10" id="KW-1185">Reference proteome</keyword>
<feature type="transmembrane region" description="Helical" evidence="6">
    <location>
        <begin position="177"/>
        <end position="198"/>
    </location>
</feature>
<dbReference type="PROSITE" id="PS50847">
    <property type="entry name" value="GRAM_POS_ANCHORING"/>
    <property type="match status" value="1"/>
</dbReference>
<feature type="domain" description="Gram-positive cocci surface proteins LPxTG" evidence="8">
    <location>
        <begin position="169"/>
        <end position="204"/>
    </location>
</feature>
<keyword evidence="2" id="KW-0964">Secreted</keyword>
<feature type="chain" id="PRO_5046001783" description="Gram-positive cocci surface proteins LPxTG domain-containing protein" evidence="7">
    <location>
        <begin position="34"/>
        <end position="204"/>
    </location>
</feature>
<evidence type="ECO:0000256" key="5">
    <source>
        <dbReference type="SAM" id="MobiDB-lite"/>
    </source>
</evidence>
<keyword evidence="6" id="KW-0472">Membrane</keyword>
<accession>A0ABU7FMH2</accession>
<dbReference type="Proteomes" id="UP001333996">
    <property type="component" value="Unassembled WGS sequence"/>
</dbReference>
<reference evidence="9" key="1">
    <citation type="submission" date="2024-01" db="EMBL/GenBank/DDBJ databases">
        <title>First draft genome sequence data of TA4-1, the type strain of Gram-positive actinobacterium Streptomyces chiangmaiensis.</title>
        <authorList>
            <person name="Yasawong M."/>
            <person name="Nantapong N."/>
        </authorList>
    </citation>
    <scope>NUCLEOTIDE SEQUENCE</scope>
    <source>
        <strain evidence="9">TA4-1</strain>
    </source>
</reference>
<feature type="signal peptide" evidence="7">
    <location>
        <begin position="1"/>
        <end position="33"/>
    </location>
</feature>
<evidence type="ECO:0000313" key="10">
    <source>
        <dbReference type="Proteomes" id="UP001333996"/>
    </source>
</evidence>
<feature type="region of interest" description="Disordered" evidence="5">
    <location>
        <begin position="133"/>
        <end position="164"/>
    </location>
</feature>
<keyword evidence="6" id="KW-0812">Transmembrane</keyword>
<name>A0ABU7FMH2_9ACTN</name>
<dbReference type="EMBL" id="JAYWVC010000103">
    <property type="protein sequence ID" value="MED7825302.1"/>
    <property type="molecule type" value="Genomic_DNA"/>
</dbReference>
<gene>
    <name evidence="9" type="ORF">VXC91_25770</name>
</gene>
<sequence length="204" mass="20674">MRTSSKWRGALASAASAAVLVAVPLVAAQPAHAQSTCTGYPATVCLTVRPVTVPAGGTLTFSASGFAPGQPVTAVLLSREVVLGRFTADGTGTLTEETVTIPPRTKPGYHTFKLIAHDPERTLSALIKVVGEAGKPDHRGSDGGSQGHGGRASKDGSGRHDRNLQLPSLARTGSDHALALVGAAGALVTGGGGTLLVARRRRSS</sequence>
<dbReference type="RefSeq" id="WP_329509716.1">
    <property type="nucleotide sequence ID" value="NZ_BAAAYZ010000168.1"/>
</dbReference>
<protein>
    <recommendedName>
        <fullName evidence="8">Gram-positive cocci surface proteins LPxTG domain-containing protein</fullName>
    </recommendedName>
</protein>
<evidence type="ECO:0000256" key="6">
    <source>
        <dbReference type="SAM" id="Phobius"/>
    </source>
</evidence>
<comment type="caution">
    <text evidence="9">The sequence shown here is derived from an EMBL/GenBank/DDBJ whole genome shotgun (WGS) entry which is preliminary data.</text>
</comment>
<keyword evidence="4" id="KW-0572">Peptidoglycan-anchor</keyword>
<proteinExistence type="predicted"/>
<evidence type="ECO:0000313" key="9">
    <source>
        <dbReference type="EMBL" id="MED7825302.1"/>
    </source>
</evidence>